<keyword evidence="9" id="KW-0234">DNA repair</keyword>
<evidence type="ECO:0000256" key="5">
    <source>
        <dbReference type="ARBA" id="ARBA00022806"/>
    </source>
</evidence>
<evidence type="ECO:0000313" key="11">
    <source>
        <dbReference type="Proteomes" id="UP000430120"/>
    </source>
</evidence>
<feature type="non-terminal residue" evidence="10">
    <location>
        <position position="1"/>
    </location>
</feature>
<comment type="caution">
    <text evidence="10">The sequence shown here is derived from an EMBL/GenBank/DDBJ whole genome shotgun (WGS) entry which is preliminary data.</text>
</comment>
<name>A0A643F216_IDEDE</name>
<dbReference type="InterPro" id="IPR027417">
    <property type="entry name" value="P-loop_NTPase"/>
</dbReference>
<evidence type="ECO:0000256" key="3">
    <source>
        <dbReference type="ARBA" id="ARBA00022763"/>
    </source>
</evidence>
<evidence type="ECO:0000256" key="1">
    <source>
        <dbReference type="ARBA" id="ARBA00022722"/>
    </source>
</evidence>
<organism evidence="10 11">
    <name type="scientific">Ideonella dechloratans</name>
    <dbReference type="NCBI Taxonomy" id="36863"/>
    <lineage>
        <taxon>Bacteria</taxon>
        <taxon>Pseudomonadati</taxon>
        <taxon>Pseudomonadota</taxon>
        <taxon>Betaproteobacteria</taxon>
        <taxon>Burkholderiales</taxon>
        <taxon>Sphaerotilaceae</taxon>
        <taxon>Ideonella</taxon>
    </lineage>
</organism>
<dbReference type="GO" id="GO:0004386">
    <property type="term" value="F:helicase activity"/>
    <property type="evidence" value="ECO:0007669"/>
    <property type="project" value="UniProtKB-KW"/>
</dbReference>
<keyword evidence="6" id="KW-0269">Exonuclease</keyword>
<keyword evidence="1" id="KW-0540">Nuclease</keyword>
<dbReference type="AlphaFoldDB" id="A0A643F216"/>
<keyword evidence="2" id="KW-0547">Nucleotide-binding</keyword>
<keyword evidence="5" id="KW-0347">Helicase</keyword>
<gene>
    <name evidence="10" type="ORF">F7Q92_21430</name>
</gene>
<dbReference type="PANTHER" id="PTHR30591">
    <property type="entry name" value="RECBCD ENZYME SUBUNIT RECC"/>
    <property type="match status" value="1"/>
</dbReference>
<keyword evidence="3" id="KW-0227">DNA damage</keyword>
<reference evidence="10 11" key="1">
    <citation type="submission" date="2019-09" db="EMBL/GenBank/DDBJ databases">
        <title>Draft genome sequences of 48 bacterial type strains from the CCUG.</title>
        <authorList>
            <person name="Tunovic T."/>
            <person name="Pineiro-Iglesias B."/>
            <person name="Unosson C."/>
            <person name="Inganas E."/>
            <person name="Ohlen M."/>
            <person name="Cardew S."/>
            <person name="Jensie-Markopoulos S."/>
            <person name="Salva-Serra F."/>
            <person name="Jaen-Luchoro D."/>
            <person name="Karlsson R."/>
            <person name="Svensson-Stadler L."/>
            <person name="Chun J."/>
            <person name="Moore E."/>
        </authorList>
    </citation>
    <scope>NUCLEOTIDE SEQUENCE [LARGE SCALE GENOMIC DNA]</scope>
    <source>
        <strain evidence="10 11">CCUG 30977</strain>
    </source>
</reference>
<dbReference type="GO" id="GO:0003677">
    <property type="term" value="F:DNA binding"/>
    <property type="evidence" value="ECO:0007669"/>
    <property type="project" value="UniProtKB-KW"/>
</dbReference>
<evidence type="ECO:0000256" key="8">
    <source>
        <dbReference type="ARBA" id="ARBA00023125"/>
    </source>
</evidence>
<feature type="non-terminal residue" evidence="10">
    <location>
        <position position="147"/>
    </location>
</feature>
<dbReference type="GO" id="GO:0006281">
    <property type="term" value="P:DNA repair"/>
    <property type="evidence" value="ECO:0007669"/>
    <property type="project" value="UniProtKB-KW"/>
</dbReference>
<evidence type="ECO:0000313" key="10">
    <source>
        <dbReference type="EMBL" id="KAB0571535.1"/>
    </source>
</evidence>
<evidence type="ECO:0000256" key="2">
    <source>
        <dbReference type="ARBA" id="ARBA00022741"/>
    </source>
</evidence>
<dbReference type="EMBL" id="VZPB01000141">
    <property type="protein sequence ID" value="KAB0571535.1"/>
    <property type="molecule type" value="Genomic_DNA"/>
</dbReference>
<sequence>SLEQNSWRFGLRRMLLGYAVGSTNACEGIEPYDEIGGLDAALIGPLVALLDALEIAHRELTLPASPEQWSLRLQALVSLFFQATNEHDDYLLTQLEELREAWLENCEAVALQDELPLTVVREAWLAGLDQGRLSQRFLAGAVNFCTL</sequence>
<dbReference type="GO" id="GO:0005524">
    <property type="term" value="F:ATP binding"/>
    <property type="evidence" value="ECO:0007669"/>
    <property type="project" value="UniProtKB-KW"/>
</dbReference>
<keyword evidence="8" id="KW-0238">DNA-binding</keyword>
<keyword evidence="11" id="KW-1185">Reference proteome</keyword>
<proteinExistence type="predicted"/>
<dbReference type="GO" id="GO:0006310">
    <property type="term" value="P:DNA recombination"/>
    <property type="evidence" value="ECO:0007669"/>
    <property type="project" value="TreeGrafter"/>
</dbReference>
<evidence type="ECO:0000256" key="6">
    <source>
        <dbReference type="ARBA" id="ARBA00022839"/>
    </source>
</evidence>
<dbReference type="Gene3D" id="1.10.486.10">
    <property type="entry name" value="PCRA, domain 4"/>
    <property type="match status" value="1"/>
</dbReference>
<evidence type="ECO:0000256" key="7">
    <source>
        <dbReference type="ARBA" id="ARBA00022840"/>
    </source>
</evidence>
<evidence type="ECO:0000256" key="4">
    <source>
        <dbReference type="ARBA" id="ARBA00022801"/>
    </source>
</evidence>
<keyword evidence="4" id="KW-0378">Hydrolase</keyword>
<keyword evidence="7" id="KW-0067">ATP-binding</keyword>
<dbReference type="SUPFAM" id="SSF52540">
    <property type="entry name" value="P-loop containing nucleoside triphosphate hydrolases"/>
    <property type="match status" value="1"/>
</dbReference>
<dbReference type="GO" id="GO:0004527">
    <property type="term" value="F:exonuclease activity"/>
    <property type="evidence" value="ECO:0007669"/>
    <property type="project" value="UniProtKB-KW"/>
</dbReference>
<accession>A0A643F216</accession>
<dbReference type="Proteomes" id="UP000430120">
    <property type="component" value="Unassembled WGS sequence"/>
</dbReference>
<dbReference type="PANTHER" id="PTHR30591:SF1">
    <property type="entry name" value="RECBCD ENZYME SUBUNIT RECC"/>
    <property type="match status" value="1"/>
</dbReference>
<protein>
    <submittedName>
        <fullName evidence="10">Exodeoxyribonuclease V subunit gamma</fullName>
    </submittedName>
</protein>
<evidence type="ECO:0000256" key="9">
    <source>
        <dbReference type="ARBA" id="ARBA00023204"/>
    </source>
</evidence>